<gene>
    <name evidence="2" type="ORF">DQ384_04145</name>
</gene>
<feature type="compositionally biased region" description="Low complexity" evidence="1">
    <location>
        <begin position="58"/>
        <end position="71"/>
    </location>
</feature>
<reference evidence="2 3" key="1">
    <citation type="submission" date="2018-06" db="EMBL/GenBank/DDBJ databases">
        <title>Sphaerisporangium craniellae sp. nov., isolated from a marine sponge in the South China Sea.</title>
        <authorList>
            <person name="Li L."/>
        </authorList>
    </citation>
    <scope>NUCLEOTIDE SEQUENCE [LARGE SCALE GENOMIC DNA]</scope>
    <source>
        <strain evidence="2 3">CCTCC AA 208026</strain>
    </source>
</reference>
<dbReference type="EMBL" id="QOIL01000002">
    <property type="protein sequence ID" value="RCG32682.1"/>
    <property type="molecule type" value="Genomic_DNA"/>
</dbReference>
<name>A0A367FSA9_9ACTN</name>
<feature type="region of interest" description="Disordered" evidence="1">
    <location>
        <begin position="114"/>
        <end position="142"/>
    </location>
</feature>
<proteinExistence type="predicted"/>
<dbReference type="Proteomes" id="UP000253094">
    <property type="component" value="Unassembled WGS sequence"/>
</dbReference>
<feature type="region of interest" description="Disordered" evidence="1">
    <location>
        <begin position="1"/>
        <end position="29"/>
    </location>
</feature>
<comment type="caution">
    <text evidence="2">The sequence shown here is derived from an EMBL/GenBank/DDBJ whole genome shotgun (WGS) entry which is preliminary data.</text>
</comment>
<sequence>MPKVMPAPAARDSDRTPGARAAATARSAAVAAPLPMPISTTWSAPMAGGPSAGSISDTSPASATTMTAAPAHSEREVASRRIGSAKTSVSAPSGWTIVTGPNLSAATCRAAPARFSPTAPDHPSGPAVGARAMRRCATAPSA</sequence>
<evidence type="ECO:0000313" key="3">
    <source>
        <dbReference type="Proteomes" id="UP000253094"/>
    </source>
</evidence>
<organism evidence="2 3">
    <name type="scientific">Sphaerisporangium album</name>
    <dbReference type="NCBI Taxonomy" id="509200"/>
    <lineage>
        <taxon>Bacteria</taxon>
        <taxon>Bacillati</taxon>
        <taxon>Actinomycetota</taxon>
        <taxon>Actinomycetes</taxon>
        <taxon>Streptosporangiales</taxon>
        <taxon>Streptosporangiaceae</taxon>
        <taxon>Sphaerisporangium</taxon>
    </lineage>
</organism>
<feature type="compositionally biased region" description="Low complexity" evidence="1">
    <location>
        <begin position="19"/>
        <end position="29"/>
    </location>
</feature>
<evidence type="ECO:0000313" key="2">
    <source>
        <dbReference type="EMBL" id="RCG32682.1"/>
    </source>
</evidence>
<protein>
    <submittedName>
        <fullName evidence="2">Uncharacterized protein</fullName>
    </submittedName>
</protein>
<dbReference type="AlphaFoldDB" id="A0A367FSA9"/>
<accession>A0A367FSA9</accession>
<evidence type="ECO:0000256" key="1">
    <source>
        <dbReference type="SAM" id="MobiDB-lite"/>
    </source>
</evidence>
<feature type="region of interest" description="Disordered" evidence="1">
    <location>
        <begin position="41"/>
        <end position="98"/>
    </location>
</feature>
<keyword evidence="3" id="KW-1185">Reference proteome</keyword>